<proteinExistence type="predicted"/>
<gene>
    <name evidence="1" type="ORF">H9626_09140</name>
</gene>
<evidence type="ECO:0000313" key="2">
    <source>
        <dbReference type="Proteomes" id="UP000616346"/>
    </source>
</evidence>
<organism evidence="1 2">
    <name type="scientific">Phocaeicola faecium</name>
    <dbReference type="NCBI Taxonomy" id="2762213"/>
    <lineage>
        <taxon>Bacteria</taxon>
        <taxon>Pseudomonadati</taxon>
        <taxon>Bacteroidota</taxon>
        <taxon>Bacteroidia</taxon>
        <taxon>Bacteroidales</taxon>
        <taxon>Bacteroidaceae</taxon>
        <taxon>Phocaeicola</taxon>
    </lineage>
</organism>
<dbReference type="Proteomes" id="UP000616346">
    <property type="component" value="Unassembled WGS sequence"/>
</dbReference>
<protein>
    <submittedName>
        <fullName evidence="1">4-hydroxy-3-methylbut-2-enyl diphosphate reductase</fullName>
    </submittedName>
</protein>
<dbReference type="EMBL" id="JACSPQ010000009">
    <property type="protein sequence ID" value="MBD8002374.1"/>
    <property type="molecule type" value="Genomic_DNA"/>
</dbReference>
<sequence length="150" mass="17828">MKRSINIVVAVSFFVIFLGCIEKNGYYGESGNAIITNLTEKEWNRQYHSVLSDGTEIDIYASYVFKKNGQGIYKEKAIYVDGKQEDRISYFHWTFTTPNFKYIYLDLDCFWEIVELTSSQLCIYETWDDPLEYPNQHYKNYQEYTCNMTN</sequence>
<keyword evidence="2" id="KW-1185">Reference proteome</keyword>
<evidence type="ECO:0000313" key="1">
    <source>
        <dbReference type="EMBL" id="MBD8002374.1"/>
    </source>
</evidence>
<comment type="caution">
    <text evidence="1">The sequence shown here is derived from an EMBL/GenBank/DDBJ whole genome shotgun (WGS) entry which is preliminary data.</text>
</comment>
<dbReference type="PROSITE" id="PS51257">
    <property type="entry name" value="PROKAR_LIPOPROTEIN"/>
    <property type="match status" value="1"/>
</dbReference>
<accession>A0ABR8VC98</accession>
<reference evidence="1 2" key="1">
    <citation type="submission" date="2020-08" db="EMBL/GenBank/DDBJ databases">
        <title>A Genomic Blueprint of the Chicken Gut Microbiome.</title>
        <authorList>
            <person name="Gilroy R."/>
            <person name="Ravi A."/>
            <person name="Getino M."/>
            <person name="Pursley I."/>
            <person name="Horton D.L."/>
            <person name="Alikhan N.-F."/>
            <person name="Baker D."/>
            <person name="Gharbi K."/>
            <person name="Hall N."/>
            <person name="Watson M."/>
            <person name="Adriaenssens E.M."/>
            <person name="Foster-Nyarko E."/>
            <person name="Jarju S."/>
            <person name="Secka A."/>
            <person name="Antonio M."/>
            <person name="Oren A."/>
            <person name="Chaudhuri R."/>
            <person name="La Ragione R.M."/>
            <person name="Hildebrand F."/>
            <person name="Pallen M.J."/>
        </authorList>
    </citation>
    <scope>NUCLEOTIDE SEQUENCE [LARGE SCALE GENOMIC DNA]</scope>
    <source>
        <strain evidence="1 2">Sa1YUN3</strain>
    </source>
</reference>
<dbReference type="RefSeq" id="WP_191710298.1">
    <property type="nucleotide sequence ID" value="NZ_JACSPQ010000009.1"/>
</dbReference>
<name>A0ABR8VC98_9BACT</name>